<evidence type="ECO:0000313" key="3">
    <source>
        <dbReference type="Proteomes" id="UP001266357"/>
    </source>
</evidence>
<feature type="chain" id="PRO_5046589696" evidence="1">
    <location>
        <begin position="30"/>
        <end position="531"/>
    </location>
</feature>
<evidence type="ECO:0000313" key="2">
    <source>
        <dbReference type="EMBL" id="MDT0603821.1"/>
    </source>
</evidence>
<dbReference type="Proteomes" id="UP001266357">
    <property type="component" value="Unassembled WGS sequence"/>
</dbReference>
<comment type="caution">
    <text evidence="2">The sequence shown here is derived from an EMBL/GenBank/DDBJ whole genome shotgun (WGS) entry which is preliminary data.</text>
</comment>
<sequence length="531" mass="60894">MAIMVMDTVKKSKLATTIAASLFLQPVLAGEWIFTPQTFIVETFTDNVELNYNEEISSLVSQTGIAIDTSYIAKKINFNLTSQSLYAFYSHDHDLDDDYHTVASDLTIELWPKGLSLIGKVNIDRRAKNQAQNALADIISGDTIKIETYTSGFQYNVVNNKFSFNSSISYSDIQSEDDIGNREGYIATVNSQNGAGIHNVFWTLNSSYQEVKNNQRSSRMYNGEIKLGLITSYKINPFLRYYDEENNGNIGGNQALESNSYGAGFRWLITPRFELDLSYNQPIGNALDSHGDEQKEYISSSINWQPSERTQLTASISQRFYGDSYSFAFTHQNKRLTNSINYVEDVQTLTRNNYIPFELGTFFCPNQGRILLSECYIEGDINFNFENFDLVTFTDFNIEEDDQYSLNKTLTWKSTLSFSRTTFTLNILGSTRENLSNYQQNENSRADFTVSRKVSGKSKIDFKLSYTDNTFEKDSEDERRDRYRQYQVNLERSLNSKLALNFSLGLVNRDSNETLFNYEEGRVTLKFTKDF</sequence>
<dbReference type="EMBL" id="JAVRIF010000004">
    <property type="protein sequence ID" value="MDT0603821.1"/>
    <property type="molecule type" value="Genomic_DNA"/>
</dbReference>
<feature type="signal peptide" evidence="1">
    <location>
        <begin position="1"/>
        <end position="29"/>
    </location>
</feature>
<proteinExistence type="predicted"/>
<protein>
    <submittedName>
        <fullName evidence="2">TIGR03016 family PEP-CTERM system-associated outer membrane protein</fullName>
    </submittedName>
</protein>
<dbReference type="RefSeq" id="WP_311580784.1">
    <property type="nucleotide sequence ID" value="NZ_JAVRIF010000004.1"/>
</dbReference>
<keyword evidence="3" id="KW-1185">Reference proteome</keyword>
<keyword evidence="1" id="KW-0732">Signal</keyword>
<organism evidence="2 3">
    <name type="scientific">Thalassotalea castellviae</name>
    <dbReference type="NCBI Taxonomy" id="3075612"/>
    <lineage>
        <taxon>Bacteria</taxon>
        <taxon>Pseudomonadati</taxon>
        <taxon>Pseudomonadota</taxon>
        <taxon>Gammaproteobacteria</taxon>
        <taxon>Alteromonadales</taxon>
        <taxon>Colwelliaceae</taxon>
        <taxon>Thalassotalea</taxon>
    </lineage>
</organism>
<reference evidence="2 3" key="1">
    <citation type="submission" date="2023-09" db="EMBL/GenBank/DDBJ databases">
        <authorList>
            <person name="Rey-Velasco X."/>
        </authorList>
    </citation>
    <scope>NUCLEOTIDE SEQUENCE [LARGE SCALE GENOMIC DNA]</scope>
    <source>
        <strain evidence="2 3">W431</strain>
    </source>
</reference>
<evidence type="ECO:0000256" key="1">
    <source>
        <dbReference type="SAM" id="SignalP"/>
    </source>
</evidence>
<dbReference type="NCBIfam" id="TIGR03016">
    <property type="entry name" value="pepcterm_hypo_1"/>
    <property type="match status" value="1"/>
</dbReference>
<accession>A0ABU3A0W9</accession>
<gene>
    <name evidence="2" type="ORF">RM573_09460</name>
</gene>
<name>A0ABU3A0W9_9GAMM</name>
<dbReference type="InterPro" id="IPR017467">
    <property type="entry name" value="CHP03016_PEP-CTERM"/>
</dbReference>